<dbReference type="EMBL" id="CM042881">
    <property type="protein sequence ID" value="KAI4384340.1"/>
    <property type="molecule type" value="Genomic_DNA"/>
</dbReference>
<evidence type="ECO:0000313" key="1">
    <source>
        <dbReference type="EMBL" id="KAI4384340.1"/>
    </source>
</evidence>
<proteinExistence type="predicted"/>
<name>A0ACB9RZK0_9MYRT</name>
<evidence type="ECO:0000313" key="2">
    <source>
        <dbReference type="Proteomes" id="UP001057402"/>
    </source>
</evidence>
<sequence length="365" mass="42275">MQTINYKKHLQSKTPFNSSSTMDTEDVILTQPSDHVEEETPENNHHVALVFSELLPQLPKRYFWETRELYLWNGYWYRPRHLEAALVLHSRFEPQPDDVLLTSSMKTGTTWLKALCSCIVTRDVTQGDLLESNHPAHFVKTLEVQVYTENTPPDLSLVKPPRLFHTHLPYSALPQSAIDSGCKIVYITRNPKDTLVSLWHFFNHLREDEGLTRYPFEKAYEGFCEGVTLFGPFFNHVLEYFHKSKEHPDRILFLKYEDLKKDPSGGVKRIAEFIGRSLPRDQEVEDVVWRCSLERLKNLEVNQNGVDPWVNMANSSFFRNGIVGDWKNYFTEEMAARLDAITREKLSCSGLVFESEIGSNSSSLK</sequence>
<comment type="caution">
    <text evidence="1">The sequence shown here is derived from an EMBL/GenBank/DDBJ whole genome shotgun (WGS) entry which is preliminary data.</text>
</comment>
<accession>A0ACB9RZK0</accession>
<keyword evidence="2" id="KW-1185">Reference proteome</keyword>
<dbReference type="Proteomes" id="UP001057402">
    <property type="component" value="Chromosome 2"/>
</dbReference>
<protein>
    <submittedName>
        <fullName evidence="1">Uncharacterized protein</fullName>
    </submittedName>
</protein>
<gene>
    <name evidence="1" type="ORF">MLD38_002511</name>
</gene>
<reference evidence="2" key="1">
    <citation type="journal article" date="2023" name="Front. Plant Sci.">
        <title>Chromosomal-level genome assembly of Melastoma candidum provides insights into trichome evolution.</title>
        <authorList>
            <person name="Zhong Y."/>
            <person name="Wu W."/>
            <person name="Sun C."/>
            <person name="Zou P."/>
            <person name="Liu Y."/>
            <person name="Dai S."/>
            <person name="Zhou R."/>
        </authorList>
    </citation>
    <scope>NUCLEOTIDE SEQUENCE [LARGE SCALE GENOMIC DNA]</scope>
</reference>
<organism evidence="1 2">
    <name type="scientific">Melastoma candidum</name>
    <dbReference type="NCBI Taxonomy" id="119954"/>
    <lineage>
        <taxon>Eukaryota</taxon>
        <taxon>Viridiplantae</taxon>
        <taxon>Streptophyta</taxon>
        <taxon>Embryophyta</taxon>
        <taxon>Tracheophyta</taxon>
        <taxon>Spermatophyta</taxon>
        <taxon>Magnoliopsida</taxon>
        <taxon>eudicotyledons</taxon>
        <taxon>Gunneridae</taxon>
        <taxon>Pentapetalae</taxon>
        <taxon>rosids</taxon>
        <taxon>malvids</taxon>
        <taxon>Myrtales</taxon>
        <taxon>Melastomataceae</taxon>
        <taxon>Melastomatoideae</taxon>
        <taxon>Melastomateae</taxon>
        <taxon>Melastoma</taxon>
    </lineage>
</organism>